<accession>A0A848L3C3</accession>
<feature type="compositionally biased region" description="Basic residues" evidence="1">
    <location>
        <begin position="150"/>
        <end position="163"/>
    </location>
</feature>
<dbReference type="EMBL" id="JABBNB010000059">
    <property type="protein sequence ID" value="NMO05256.1"/>
    <property type="molecule type" value="Genomic_DNA"/>
</dbReference>
<evidence type="ECO:0000313" key="2">
    <source>
        <dbReference type="EMBL" id="NMO05256.1"/>
    </source>
</evidence>
<dbReference type="Proteomes" id="UP000550729">
    <property type="component" value="Unassembled WGS sequence"/>
</dbReference>
<protein>
    <submittedName>
        <fullName evidence="2">DUF4188 domain-containing protein</fullName>
    </submittedName>
</protein>
<gene>
    <name evidence="2" type="ORF">HH308_28960</name>
</gene>
<name>A0A848L3C3_9ACTN</name>
<keyword evidence="3" id="KW-1185">Reference proteome</keyword>
<dbReference type="RefSeq" id="WP_170197760.1">
    <property type="nucleotide sequence ID" value="NZ_JABBNB010000059.1"/>
</dbReference>
<evidence type="ECO:0000313" key="3">
    <source>
        <dbReference type="Proteomes" id="UP000550729"/>
    </source>
</evidence>
<sequence>MGKVPTTTHQSDESIALFLIGFRINKPFKFKQWVPVFTAMPRMLAELGKDPASGLLHYQLALQPRGAMVIQYWRSTEDIYRYARDADHEHWPAWKAFYARAKAAPEAVGIWHETYDVPAGHAESLYGAMPVSGLAAATSSEPVTAATRTARQRMRRRAVQPNR</sequence>
<comment type="caution">
    <text evidence="2">The sequence shown here is derived from an EMBL/GenBank/DDBJ whole genome shotgun (WGS) entry which is preliminary data.</text>
</comment>
<dbReference type="AlphaFoldDB" id="A0A848L3C3"/>
<dbReference type="Pfam" id="PF13826">
    <property type="entry name" value="Monooxy_af470-like"/>
    <property type="match status" value="1"/>
</dbReference>
<evidence type="ECO:0000256" key="1">
    <source>
        <dbReference type="SAM" id="MobiDB-lite"/>
    </source>
</evidence>
<reference evidence="2 3" key="1">
    <citation type="submission" date="2020-04" db="EMBL/GenBank/DDBJ databases">
        <title>Gordonia sp. nov. TBRC 11910.</title>
        <authorList>
            <person name="Suriyachadkun C."/>
        </authorList>
    </citation>
    <scope>NUCLEOTIDE SEQUENCE [LARGE SCALE GENOMIC DNA]</scope>
    <source>
        <strain evidence="2 3">TBRC 11910</strain>
    </source>
</reference>
<proteinExistence type="predicted"/>
<dbReference type="InterPro" id="IPR025444">
    <property type="entry name" value="Monooxy_af470"/>
</dbReference>
<feature type="region of interest" description="Disordered" evidence="1">
    <location>
        <begin position="140"/>
        <end position="163"/>
    </location>
</feature>
<organism evidence="2 3">
    <name type="scientific">Gordonia asplenii</name>
    <dbReference type="NCBI Taxonomy" id="2725283"/>
    <lineage>
        <taxon>Bacteria</taxon>
        <taxon>Bacillati</taxon>
        <taxon>Actinomycetota</taxon>
        <taxon>Actinomycetes</taxon>
        <taxon>Mycobacteriales</taxon>
        <taxon>Gordoniaceae</taxon>
        <taxon>Gordonia</taxon>
    </lineage>
</organism>